<dbReference type="AlphaFoldDB" id="A0AAV5SHG3"/>
<comment type="caution">
    <text evidence="1">The sequence shown here is derived from an EMBL/GenBank/DDBJ whole genome shotgun (WGS) entry which is preliminary data.</text>
</comment>
<evidence type="ECO:0000313" key="2">
    <source>
        <dbReference type="Proteomes" id="UP001432027"/>
    </source>
</evidence>
<dbReference type="Gene3D" id="3.30.200.20">
    <property type="entry name" value="Phosphorylase Kinase, domain 1"/>
    <property type="match status" value="1"/>
</dbReference>
<feature type="non-terminal residue" evidence="1">
    <location>
        <position position="1"/>
    </location>
</feature>
<evidence type="ECO:0008006" key="3">
    <source>
        <dbReference type="Google" id="ProtNLM"/>
    </source>
</evidence>
<evidence type="ECO:0000313" key="1">
    <source>
        <dbReference type="EMBL" id="GMS79494.1"/>
    </source>
</evidence>
<accession>A0AAV5SHG3</accession>
<feature type="non-terminal residue" evidence="1">
    <location>
        <position position="81"/>
    </location>
</feature>
<organism evidence="1 2">
    <name type="scientific">Pristionchus entomophagus</name>
    <dbReference type="NCBI Taxonomy" id="358040"/>
    <lineage>
        <taxon>Eukaryota</taxon>
        <taxon>Metazoa</taxon>
        <taxon>Ecdysozoa</taxon>
        <taxon>Nematoda</taxon>
        <taxon>Chromadorea</taxon>
        <taxon>Rhabditida</taxon>
        <taxon>Rhabditina</taxon>
        <taxon>Diplogasteromorpha</taxon>
        <taxon>Diplogasteroidea</taxon>
        <taxon>Neodiplogasteridae</taxon>
        <taxon>Pristionchus</taxon>
    </lineage>
</organism>
<sequence length="81" mass="9347">RMVVTPELNRRSPLIRLHFTDFDFEPKRGRYSLPLNTTSADLLNTSSSYLETNFLFIRRLGSGHFGDVSAYKNKFTGKEFA</sequence>
<proteinExistence type="predicted"/>
<keyword evidence="2" id="KW-1185">Reference proteome</keyword>
<dbReference type="EMBL" id="BTSX01000001">
    <property type="protein sequence ID" value="GMS79494.1"/>
    <property type="molecule type" value="Genomic_DNA"/>
</dbReference>
<name>A0AAV5SHG3_9BILA</name>
<gene>
    <name evidence="1" type="ORF">PENTCL1PPCAC_1669</name>
</gene>
<reference evidence="1" key="1">
    <citation type="submission" date="2023-10" db="EMBL/GenBank/DDBJ databases">
        <title>Genome assembly of Pristionchus species.</title>
        <authorList>
            <person name="Yoshida K."/>
            <person name="Sommer R.J."/>
        </authorList>
    </citation>
    <scope>NUCLEOTIDE SEQUENCE</scope>
    <source>
        <strain evidence="1">RS0144</strain>
    </source>
</reference>
<protein>
    <recommendedName>
        <fullName evidence="3">Protein kinase</fullName>
    </recommendedName>
</protein>
<dbReference type="Proteomes" id="UP001432027">
    <property type="component" value="Unassembled WGS sequence"/>
</dbReference>